<dbReference type="PANTHER" id="PTHR14519:SF8">
    <property type="entry name" value="VITAMIN K EPOXIDE REDUCTASE COMPLEX SUBUNIT 1"/>
    <property type="match status" value="1"/>
</dbReference>
<keyword evidence="11" id="KW-0676">Redox-active center</keyword>
<keyword evidence="15" id="KW-1185">Reference proteome</keyword>
<evidence type="ECO:0000256" key="3">
    <source>
        <dbReference type="ARBA" id="ARBA00012278"/>
    </source>
</evidence>
<evidence type="ECO:0000256" key="6">
    <source>
        <dbReference type="ARBA" id="ARBA00022824"/>
    </source>
</evidence>
<feature type="transmembrane region" description="Helical" evidence="12">
    <location>
        <begin position="78"/>
        <end position="97"/>
    </location>
</feature>
<keyword evidence="7 12" id="KW-1133">Transmembrane helix</keyword>
<evidence type="ECO:0000256" key="12">
    <source>
        <dbReference type="SAM" id="Phobius"/>
    </source>
</evidence>
<evidence type="ECO:0000256" key="9">
    <source>
        <dbReference type="ARBA" id="ARBA00023136"/>
    </source>
</evidence>
<reference evidence="14 15" key="1">
    <citation type="submission" date="2016-03" db="EMBL/GenBank/DDBJ databases">
        <title>Cyphomyrmex costatus WGS genome.</title>
        <authorList>
            <person name="Nygaard S."/>
            <person name="Hu H."/>
            <person name="Boomsma J."/>
            <person name="Zhang G."/>
        </authorList>
    </citation>
    <scope>NUCLEOTIDE SEQUENCE [LARGE SCALE GENOMIC DNA]</scope>
    <source>
        <strain evidence="14">MS0001</strain>
        <tissue evidence="14">Whole body</tissue>
    </source>
</reference>
<evidence type="ECO:0000256" key="4">
    <source>
        <dbReference type="ARBA" id="ARBA00022692"/>
    </source>
</evidence>
<dbReference type="EMBL" id="KQ976881">
    <property type="protein sequence ID" value="KYN07629.1"/>
    <property type="molecule type" value="Genomic_DNA"/>
</dbReference>
<evidence type="ECO:0000256" key="5">
    <source>
        <dbReference type="ARBA" id="ARBA00022719"/>
    </source>
</evidence>
<dbReference type="EC" id="1.17.4.4" evidence="3"/>
<keyword evidence="5" id="KW-0874">Quinone</keyword>
<comment type="subcellular location">
    <subcellularLocation>
        <location evidence="1">Endoplasmic reticulum membrane</location>
        <topology evidence="1">Multi-pass membrane protein</topology>
    </subcellularLocation>
</comment>
<dbReference type="InterPro" id="IPR012932">
    <property type="entry name" value="VKOR"/>
</dbReference>
<dbReference type="GO" id="GO:0042373">
    <property type="term" value="P:vitamin K metabolic process"/>
    <property type="evidence" value="ECO:0007669"/>
    <property type="project" value="InterPro"/>
</dbReference>
<evidence type="ECO:0000256" key="11">
    <source>
        <dbReference type="ARBA" id="ARBA00023284"/>
    </source>
</evidence>
<keyword evidence="9 12" id="KW-0472">Membrane</keyword>
<gene>
    <name evidence="14" type="ORF">ALC62_01449</name>
</gene>
<dbReference type="GO" id="GO:0048038">
    <property type="term" value="F:quinone binding"/>
    <property type="evidence" value="ECO:0007669"/>
    <property type="project" value="UniProtKB-KW"/>
</dbReference>
<feature type="transmembrane region" description="Helical" evidence="12">
    <location>
        <begin position="130"/>
        <end position="149"/>
    </location>
</feature>
<dbReference type="CDD" id="cd12917">
    <property type="entry name" value="VKOR_euk"/>
    <property type="match status" value="1"/>
</dbReference>
<keyword evidence="8" id="KW-0560">Oxidoreductase</keyword>
<evidence type="ECO:0000256" key="8">
    <source>
        <dbReference type="ARBA" id="ARBA00023002"/>
    </source>
</evidence>
<sequence length="207" mass="22931">MTAAGNCALQKFNAGIVSMCVLGFVISCYVYTVEVKMEENDSYQPLCDISEHISCSKVFMTEYGKGFGLFPKDSMFNIPNPIYGLVFYMLVAILSMINDYTFSAATVVVGIISNIFTIYLSSILYLYRDICIVCISTYIINMVITFLAVKKIPGLFNGGVSSRRFRCKLEVYGTRVGVSTPFLLASILKLLLRDSDDLYVRSGFGGA</sequence>
<evidence type="ECO:0000256" key="2">
    <source>
        <dbReference type="ARBA" id="ARBA00006214"/>
    </source>
</evidence>
<feature type="domain" description="Vitamin K epoxide reductase" evidence="13">
    <location>
        <begin position="9"/>
        <end position="152"/>
    </location>
</feature>
<dbReference type="SMART" id="SM00756">
    <property type="entry name" value="VKc"/>
    <property type="match status" value="1"/>
</dbReference>
<organism evidence="14 15">
    <name type="scientific">Cyphomyrmex costatus</name>
    <dbReference type="NCBI Taxonomy" id="456900"/>
    <lineage>
        <taxon>Eukaryota</taxon>
        <taxon>Metazoa</taxon>
        <taxon>Ecdysozoa</taxon>
        <taxon>Arthropoda</taxon>
        <taxon>Hexapoda</taxon>
        <taxon>Insecta</taxon>
        <taxon>Pterygota</taxon>
        <taxon>Neoptera</taxon>
        <taxon>Endopterygota</taxon>
        <taxon>Hymenoptera</taxon>
        <taxon>Apocrita</taxon>
        <taxon>Aculeata</taxon>
        <taxon>Formicoidea</taxon>
        <taxon>Formicidae</taxon>
        <taxon>Myrmicinae</taxon>
        <taxon>Cyphomyrmex</taxon>
    </lineage>
</organism>
<comment type="similarity">
    <text evidence="2">Belongs to the VKOR family.</text>
</comment>
<evidence type="ECO:0000256" key="7">
    <source>
        <dbReference type="ARBA" id="ARBA00022989"/>
    </source>
</evidence>
<feature type="transmembrane region" description="Helical" evidence="12">
    <location>
        <begin position="12"/>
        <end position="32"/>
    </location>
</feature>
<dbReference type="GO" id="GO:0047057">
    <property type="term" value="F:vitamin-K-epoxide reductase (warfarin-sensitive) activity"/>
    <property type="evidence" value="ECO:0007669"/>
    <property type="project" value="UniProtKB-EC"/>
</dbReference>
<evidence type="ECO:0000256" key="10">
    <source>
        <dbReference type="ARBA" id="ARBA00023157"/>
    </source>
</evidence>
<keyword evidence="6" id="KW-0256">Endoplasmic reticulum</keyword>
<evidence type="ECO:0000313" key="15">
    <source>
        <dbReference type="Proteomes" id="UP000078542"/>
    </source>
</evidence>
<dbReference type="InterPro" id="IPR038354">
    <property type="entry name" value="VKOR_sf"/>
</dbReference>
<dbReference type="Gene3D" id="1.20.1440.130">
    <property type="entry name" value="VKOR domain"/>
    <property type="match status" value="1"/>
</dbReference>
<dbReference type="Pfam" id="PF07884">
    <property type="entry name" value="VKOR"/>
    <property type="match status" value="1"/>
</dbReference>
<name>A0A195D5C8_9HYME</name>
<dbReference type="InterPro" id="IPR042406">
    <property type="entry name" value="VKORC1/VKORC1L1"/>
</dbReference>
<keyword evidence="10" id="KW-1015">Disulfide bond</keyword>
<dbReference type="Proteomes" id="UP000078542">
    <property type="component" value="Unassembled WGS sequence"/>
</dbReference>
<proteinExistence type="inferred from homology"/>
<dbReference type="AlphaFoldDB" id="A0A195D5C8"/>
<dbReference type="STRING" id="456900.A0A195D5C8"/>
<evidence type="ECO:0000313" key="14">
    <source>
        <dbReference type="EMBL" id="KYN07629.1"/>
    </source>
</evidence>
<protein>
    <recommendedName>
        <fullName evidence="3">vitamin-K-epoxide reductase (warfarin-sensitive)</fullName>
        <ecNumber evidence="3">1.17.4.4</ecNumber>
    </recommendedName>
</protein>
<dbReference type="GO" id="GO:0005789">
    <property type="term" value="C:endoplasmic reticulum membrane"/>
    <property type="evidence" value="ECO:0007669"/>
    <property type="project" value="UniProtKB-SubCell"/>
</dbReference>
<evidence type="ECO:0000256" key="1">
    <source>
        <dbReference type="ARBA" id="ARBA00004477"/>
    </source>
</evidence>
<dbReference type="PANTHER" id="PTHR14519">
    <property type="entry name" value="VITAMIN K EPOXIDE REDUCTASE COMPLEX, SUBUNIT 1"/>
    <property type="match status" value="1"/>
</dbReference>
<accession>A0A195D5C8</accession>
<evidence type="ECO:0000259" key="13">
    <source>
        <dbReference type="SMART" id="SM00756"/>
    </source>
</evidence>
<feature type="transmembrane region" description="Helical" evidence="12">
    <location>
        <begin position="104"/>
        <end position="124"/>
    </location>
</feature>
<keyword evidence="4 12" id="KW-0812">Transmembrane</keyword>